<dbReference type="Proteomes" id="UP000631114">
    <property type="component" value="Unassembled WGS sequence"/>
</dbReference>
<evidence type="ECO:0000256" key="6">
    <source>
        <dbReference type="SAM" id="Coils"/>
    </source>
</evidence>
<sequence length="233" mass="26567">MGKRKIDIERIDDKGKRQVTFSKRRNGLYQKAADLCVLCGCQIAIVVFSGKERLFTFGHPSVDGLINHYCNSSIPMPVDNSRYAPLVSSILDTKEKVKAENIRKERLMTVNEDGGFWWERINYDEYQSIVELQRLEESMKKLRNNALRRMNELAELSRRSIMGADYNNFGQCVKDRKADVQAPLLLPSEAGTAPLDDNVDRTLALVSERSYHSDEDDDLTMLLTPPVDTSFSL</sequence>
<dbReference type="GO" id="GO:0000978">
    <property type="term" value="F:RNA polymerase II cis-regulatory region sequence-specific DNA binding"/>
    <property type="evidence" value="ECO:0007669"/>
    <property type="project" value="TreeGrafter"/>
</dbReference>
<keyword evidence="5" id="KW-0539">Nucleus</keyword>
<evidence type="ECO:0000256" key="2">
    <source>
        <dbReference type="ARBA" id="ARBA00023015"/>
    </source>
</evidence>
<dbReference type="PANTHER" id="PTHR11945">
    <property type="entry name" value="MADS BOX PROTEIN"/>
    <property type="match status" value="1"/>
</dbReference>
<name>A0A835H3J9_9MAGN</name>
<comment type="subcellular location">
    <subcellularLocation>
        <location evidence="1">Nucleus</location>
    </subcellularLocation>
</comment>
<dbReference type="AlphaFoldDB" id="A0A835H3J9"/>
<dbReference type="GO" id="GO:0046983">
    <property type="term" value="F:protein dimerization activity"/>
    <property type="evidence" value="ECO:0007669"/>
    <property type="project" value="InterPro"/>
</dbReference>
<gene>
    <name evidence="8" type="ORF">IFM89_001222</name>
</gene>
<organism evidence="8 9">
    <name type="scientific">Coptis chinensis</name>
    <dbReference type="NCBI Taxonomy" id="261450"/>
    <lineage>
        <taxon>Eukaryota</taxon>
        <taxon>Viridiplantae</taxon>
        <taxon>Streptophyta</taxon>
        <taxon>Embryophyta</taxon>
        <taxon>Tracheophyta</taxon>
        <taxon>Spermatophyta</taxon>
        <taxon>Magnoliopsida</taxon>
        <taxon>Ranunculales</taxon>
        <taxon>Ranunculaceae</taxon>
        <taxon>Coptidoideae</taxon>
        <taxon>Coptis</taxon>
    </lineage>
</organism>
<evidence type="ECO:0000256" key="1">
    <source>
        <dbReference type="ARBA" id="ARBA00004123"/>
    </source>
</evidence>
<dbReference type="InterPro" id="IPR002100">
    <property type="entry name" value="TF_MADSbox"/>
</dbReference>
<keyword evidence="2" id="KW-0805">Transcription regulation</keyword>
<keyword evidence="6" id="KW-0175">Coiled coil</keyword>
<dbReference type="PRINTS" id="PR00404">
    <property type="entry name" value="MADSDOMAIN"/>
</dbReference>
<dbReference type="Pfam" id="PF00319">
    <property type="entry name" value="SRF-TF"/>
    <property type="match status" value="1"/>
</dbReference>
<feature type="domain" description="MADS-box" evidence="7">
    <location>
        <begin position="1"/>
        <end position="61"/>
    </location>
</feature>
<keyword evidence="4" id="KW-0804">Transcription</keyword>
<evidence type="ECO:0000256" key="5">
    <source>
        <dbReference type="ARBA" id="ARBA00023242"/>
    </source>
</evidence>
<protein>
    <recommendedName>
        <fullName evidence="7">MADS-box domain-containing protein</fullName>
    </recommendedName>
</protein>
<dbReference type="InterPro" id="IPR036879">
    <property type="entry name" value="TF_MADSbox_sf"/>
</dbReference>
<dbReference type="GO" id="GO:0005634">
    <property type="term" value="C:nucleus"/>
    <property type="evidence" value="ECO:0007669"/>
    <property type="project" value="UniProtKB-SubCell"/>
</dbReference>
<evidence type="ECO:0000313" key="8">
    <source>
        <dbReference type="EMBL" id="KAF9591012.1"/>
    </source>
</evidence>
<dbReference type="PANTHER" id="PTHR11945:SF629">
    <property type="entry name" value="OS02G0164450 PROTEIN"/>
    <property type="match status" value="1"/>
</dbReference>
<dbReference type="OrthoDB" id="1896642at2759"/>
<keyword evidence="9" id="KW-1185">Reference proteome</keyword>
<dbReference type="SMART" id="SM00432">
    <property type="entry name" value="MADS"/>
    <property type="match status" value="1"/>
</dbReference>
<dbReference type="PROSITE" id="PS50066">
    <property type="entry name" value="MADS_BOX_2"/>
    <property type="match status" value="1"/>
</dbReference>
<evidence type="ECO:0000259" key="7">
    <source>
        <dbReference type="PROSITE" id="PS50066"/>
    </source>
</evidence>
<keyword evidence="3" id="KW-0238">DNA-binding</keyword>
<dbReference type="Gene3D" id="3.40.1810.10">
    <property type="entry name" value="Transcription factor, MADS-box"/>
    <property type="match status" value="1"/>
</dbReference>
<reference evidence="8 9" key="1">
    <citation type="submission" date="2020-10" db="EMBL/GenBank/DDBJ databases">
        <title>The Coptis chinensis genome and diversification of protoberbering-type alkaloids.</title>
        <authorList>
            <person name="Wang B."/>
            <person name="Shu S."/>
            <person name="Song C."/>
            <person name="Liu Y."/>
        </authorList>
    </citation>
    <scope>NUCLEOTIDE SEQUENCE [LARGE SCALE GENOMIC DNA]</scope>
    <source>
        <strain evidence="8">HL-2020</strain>
        <tissue evidence="8">Leaf</tissue>
    </source>
</reference>
<dbReference type="GO" id="GO:0000981">
    <property type="term" value="F:DNA-binding transcription factor activity, RNA polymerase II-specific"/>
    <property type="evidence" value="ECO:0007669"/>
    <property type="project" value="TreeGrafter"/>
</dbReference>
<dbReference type="FunFam" id="3.40.1810.10:FF:000006">
    <property type="entry name" value="Agamous-like MADS-box protein AGL62"/>
    <property type="match status" value="1"/>
</dbReference>
<evidence type="ECO:0000313" key="9">
    <source>
        <dbReference type="Proteomes" id="UP000631114"/>
    </source>
</evidence>
<feature type="coiled-coil region" evidence="6">
    <location>
        <begin position="132"/>
        <end position="159"/>
    </location>
</feature>
<comment type="caution">
    <text evidence="8">The sequence shown here is derived from an EMBL/GenBank/DDBJ whole genome shotgun (WGS) entry which is preliminary data.</text>
</comment>
<dbReference type="SUPFAM" id="SSF55455">
    <property type="entry name" value="SRF-like"/>
    <property type="match status" value="1"/>
</dbReference>
<dbReference type="EMBL" id="JADFTS010000008">
    <property type="protein sequence ID" value="KAF9591012.1"/>
    <property type="molecule type" value="Genomic_DNA"/>
</dbReference>
<proteinExistence type="predicted"/>
<accession>A0A835H3J9</accession>
<evidence type="ECO:0000256" key="3">
    <source>
        <dbReference type="ARBA" id="ARBA00023125"/>
    </source>
</evidence>
<evidence type="ECO:0000256" key="4">
    <source>
        <dbReference type="ARBA" id="ARBA00023163"/>
    </source>
</evidence>